<accession>A0A4S4KNJ7</accession>
<evidence type="ECO:0000313" key="3">
    <source>
        <dbReference type="Proteomes" id="UP000309038"/>
    </source>
</evidence>
<protein>
    <recommendedName>
        <fullName evidence="1">Xylose isomerase-like TIM barrel domain-containing protein</fullName>
    </recommendedName>
</protein>
<dbReference type="InterPro" id="IPR050312">
    <property type="entry name" value="IolE/XylAMocC-like"/>
</dbReference>
<keyword evidence="3" id="KW-1185">Reference proteome</keyword>
<dbReference type="Pfam" id="PF01261">
    <property type="entry name" value="AP_endonuc_2"/>
    <property type="match status" value="1"/>
</dbReference>
<dbReference type="PANTHER" id="PTHR12110">
    <property type="entry name" value="HYDROXYPYRUVATE ISOMERASE"/>
    <property type="match status" value="1"/>
</dbReference>
<dbReference type="EMBL" id="SGPJ01000059">
    <property type="protein sequence ID" value="THH00122.1"/>
    <property type="molecule type" value="Genomic_DNA"/>
</dbReference>
<proteinExistence type="predicted"/>
<dbReference type="InterPro" id="IPR013022">
    <property type="entry name" value="Xyl_isomerase-like_TIM-brl"/>
</dbReference>
<comment type="caution">
    <text evidence="2">The sequence shown here is derived from an EMBL/GenBank/DDBJ whole genome shotgun (WGS) entry which is preliminary data.</text>
</comment>
<evidence type="ECO:0000259" key="1">
    <source>
        <dbReference type="Pfam" id="PF01261"/>
    </source>
</evidence>
<dbReference type="PANTHER" id="PTHR12110:SF56">
    <property type="entry name" value="DEHYDRATASE, PUTATIVE (AFU_ORTHOLOGUE AFUA_6G08740)-RELATED"/>
    <property type="match status" value="1"/>
</dbReference>
<dbReference type="SUPFAM" id="SSF51658">
    <property type="entry name" value="Xylose isomerase-like"/>
    <property type="match status" value="1"/>
</dbReference>
<sequence>MHPNHTLPLKLRAIAEAGFSDAELAFPDLEAYASQEYPGYRQLDRAGKGDMDTLCKAAGKIRKLCDELDLGILAVHPFDNYEGFKEKAKIDERLERAAAWFKVMKEQVLECEMLQVGSSIDPTSSGDFDIIASNFQQLADEAAAQIPPIRIAYENWAWGVHVSNFGLCLDTFHICARGYASPTSPTSALRSNAASTLQASLQKLMDIVPAHAIFYVQISDASKNVSPDRLEAEAKKKGIDVLYAYSQSWRPLPYMDEVAETKDGGYGGFFPVVDVLKAILKTGFEGPWSYEVRRCPSSASVHEE</sequence>
<dbReference type="Gene3D" id="3.20.20.150">
    <property type="entry name" value="Divalent-metal-dependent TIM barrel enzymes"/>
    <property type="match status" value="1"/>
</dbReference>
<dbReference type="Proteomes" id="UP000309038">
    <property type="component" value="Unassembled WGS sequence"/>
</dbReference>
<feature type="domain" description="Xylose isomerase-like TIM barrel" evidence="1">
    <location>
        <begin position="11"/>
        <end position="293"/>
    </location>
</feature>
<name>A0A4S4KNJ7_9APHY</name>
<gene>
    <name evidence="2" type="ORF">EW026_g2375</name>
</gene>
<dbReference type="AlphaFoldDB" id="A0A4S4KNJ7"/>
<reference evidence="2 3" key="1">
    <citation type="submission" date="2019-02" db="EMBL/GenBank/DDBJ databases">
        <title>Genome sequencing of the rare red list fungi Phlebia centrifuga.</title>
        <authorList>
            <person name="Buettner E."/>
            <person name="Kellner H."/>
        </authorList>
    </citation>
    <scope>NUCLEOTIDE SEQUENCE [LARGE SCALE GENOMIC DNA]</scope>
    <source>
        <strain evidence="2 3">DSM 108282</strain>
    </source>
</reference>
<dbReference type="InterPro" id="IPR036237">
    <property type="entry name" value="Xyl_isomerase-like_sf"/>
</dbReference>
<organism evidence="2 3">
    <name type="scientific">Hermanssonia centrifuga</name>
    <dbReference type="NCBI Taxonomy" id="98765"/>
    <lineage>
        <taxon>Eukaryota</taxon>
        <taxon>Fungi</taxon>
        <taxon>Dikarya</taxon>
        <taxon>Basidiomycota</taxon>
        <taxon>Agaricomycotina</taxon>
        <taxon>Agaricomycetes</taxon>
        <taxon>Polyporales</taxon>
        <taxon>Meruliaceae</taxon>
        <taxon>Hermanssonia</taxon>
    </lineage>
</organism>
<evidence type="ECO:0000313" key="2">
    <source>
        <dbReference type="EMBL" id="THH00122.1"/>
    </source>
</evidence>